<gene>
    <name evidence="3" type="ORF">E5987_10800</name>
</gene>
<dbReference type="EMBL" id="WSRP01000040">
    <property type="protein sequence ID" value="MVX57676.1"/>
    <property type="molecule type" value="Genomic_DNA"/>
</dbReference>
<organism evidence="3 4">
    <name type="scientific">Parasutterella muris</name>
    <dbReference type="NCBI Taxonomy" id="2565572"/>
    <lineage>
        <taxon>Bacteria</taxon>
        <taxon>Pseudomonadati</taxon>
        <taxon>Pseudomonadota</taxon>
        <taxon>Betaproteobacteria</taxon>
        <taxon>Burkholderiales</taxon>
        <taxon>Sutterellaceae</taxon>
        <taxon>Parasutterella</taxon>
    </lineage>
</organism>
<protein>
    <recommendedName>
        <fullName evidence="2">VWFA domain-containing protein</fullName>
    </recommendedName>
</protein>
<dbReference type="SUPFAM" id="SSF53300">
    <property type="entry name" value="vWA-like"/>
    <property type="match status" value="1"/>
</dbReference>
<feature type="domain" description="VWFA" evidence="2">
    <location>
        <begin position="374"/>
        <end position="508"/>
    </location>
</feature>
<dbReference type="SMART" id="SM00327">
    <property type="entry name" value="VWA"/>
    <property type="match status" value="1"/>
</dbReference>
<reference evidence="3 4" key="1">
    <citation type="submission" date="2019-12" db="EMBL/GenBank/DDBJ databases">
        <title>Microbes associate with the intestines of laboratory mice.</title>
        <authorList>
            <person name="Navarre W."/>
            <person name="Wong E."/>
        </authorList>
    </citation>
    <scope>NUCLEOTIDE SEQUENCE [LARGE SCALE GENOMIC DNA]</scope>
    <source>
        <strain evidence="3 4">NM82_D38</strain>
    </source>
</reference>
<evidence type="ECO:0000313" key="4">
    <source>
        <dbReference type="Proteomes" id="UP000472580"/>
    </source>
</evidence>
<keyword evidence="4" id="KW-1185">Reference proteome</keyword>
<dbReference type="InterPro" id="IPR002035">
    <property type="entry name" value="VWF_A"/>
</dbReference>
<dbReference type="AlphaFoldDB" id="A0A6L6YJ21"/>
<sequence length="544" mass="61033">MRVETCNTINVYKAVNSILASLANYKDIQIVFGGVPSTNGKTVYLGEPPTHSQDALDAYLAHGTHEIHHVLFTDFTNVSKLGGLHPLVNALEDVRIDAIGYRKTPGTYFWRETYLERMLKRGRLPEVNEKTSPAKLLCLSLYWHMTDKTLGYSFTHMLSQSSQNEFIRRFGEDLYEELSALAYSAVTSESTDEVIAYAKLIAERFIKELSLGKNRRKTSGNSVKKQAEQEAVPAKNTSSNSTGSDAAADRKLEQKFTELFEGENPDQFDIHKLLEQESRSKGKSPDLAQGSNSIWPAVRSELTQSIDEHFVQDLEQYEITASARFRKFLNSNVMRPRHLSRRGKQLSTPALAGLMVGEDRIFTTEDTVKQPSAAFAVLIDRSGSMDKRTMRTAAICGAVLCRLIDRVSGCRASAYAFPGMERNTLLEIKRFDERSESVTDRFAGIRSFGYTPVCQSLNSAAAILSNRKERRKIIFMLTDGLCSEEELLKERSKVLTNAGIEVVCLGIGRLSPLIFDLQKNIEDAFDMQEALYELLEATMKKHAD</sequence>
<evidence type="ECO:0000313" key="3">
    <source>
        <dbReference type="EMBL" id="MVX57676.1"/>
    </source>
</evidence>
<proteinExistence type="predicted"/>
<accession>A0A6L6YJ21</accession>
<dbReference type="Proteomes" id="UP000472580">
    <property type="component" value="Unassembled WGS sequence"/>
</dbReference>
<name>A0A6L6YJ21_9BURK</name>
<comment type="caution">
    <text evidence="3">The sequence shown here is derived from an EMBL/GenBank/DDBJ whole genome shotgun (WGS) entry which is preliminary data.</text>
</comment>
<dbReference type="OrthoDB" id="5429046at2"/>
<evidence type="ECO:0000256" key="1">
    <source>
        <dbReference type="SAM" id="MobiDB-lite"/>
    </source>
</evidence>
<dbReference type="PANTHER" id="PTHR41248">
    <property type="entry name" value="NORD PROTEIN"/>
    <property type="match status" value="1"/>
</dbReference>
<dbReference type="PANTHER" id="PTHR41248:SF1">
    <property type="entry name" value="NORD PROTEIN"/>
    <property type="match status" value="1"/>
</dbReference>
<dbReference type="InterPro" id="IPR051928">
    <property type="entry name" value="NorD/CobT"/>
</dbReference>
<dbReference type="InterPro" id="IPR036465">
    <property type="entry name" value="vWFA_dom_sf"/>
</dbReference>
<evidence type="ECO:0000259" key="2">
    <source>
        <dbReference type="PROSITE" id="PS50234"/>
    </source>
</evidence>
<dbReference type="RefSeq" id="WP_160336092.1">
    <property type="nucleotide sequence ID" value="NZ_WSRP01000040.1"/>
</dbReference>
<dbReference type="Gene3D" id="3.40.50.410">
    <property type="entry name" value="von Willebrand factor, type A domain"/>
    <property type="match status" value="1"/>
</dbReference>
<dbReference type="PROSITE" id="PS50234">
    <property type="entry name" value="VWFA"/>
    <property type="match status" value="1"/>
</dbReference>
<feature type="region of interest" description="Disordered" evidence="1">
    <location>
        <begin position="216"/>
        <end position="247"/>
    </location>
</feature>
<feature type="compositionally biased region" description="Polar residues" evidence="1">
    <location>
        <begin position="235"/>
        <end position="244"/>
    </location>
</feature>